<dbReference type="Proteomes" id="UP000002296">
    <property type="component" value="Unassembled WGS sequence"/>
</dbReference>
<keyword evidence="2" id="KW-1185">Reference proteome</keyword>
<accession>Q4DPC7</accession>
<dbReference type="AlphaFoldDB" id="Q4DPC7"/>
<reference evidence="1 2" key="1">
    <citation type="journal article" date="2005" name="Science">
        <title>The genome sequence of Trypanosoma cruzi, etiologic agent of Chagas disease.</title>
        <authorList>
            <person name="El-Sayed N.M."/>
            <person name="Myler P.J."/>
            <person name="Bartholomeu D.C."/>
            <person name="Nilsson D."/>
            <person name="Aggarwal G."/>
            <person name="Tran A.N."/>
            <person name="Ghedin E."/>
            <person name="Worthey E.A."/>
            <person name="Delcher A.L."/>
            <person name="Blandin G."/>
            <person name="Westenberger S.J."/>
            <person name="Caler E."/>
            <person name="Cerqueira G.C."/>
            <person name="Branche C."/>
            <person name="Haas B."/>
            <person name="Anupama A."/>
            <person name="Arner E."/>
            <person name="Aslund L."/>
            <person name="Attipoe P."/>
            <person name="Bontempi E."/>
            <person name="Bringaud F."/>
            <person name="Burton P."/>
            <person name="Cadag E."/>
            <person name="Campbell D.A."/>
            <person name="Carrington M."/>
            <person name="Crabtree J."/>
            <person name="Darban H."/>
            <person name="da Silveira J.F."/>
            <person name="de Jong P."/>
            <person name="Edwards K."/>
            <person name="Englund P.T."/>
            <person name="Fazelina G."/>
            <person name="Feldblyum T."/>
            <person name="Ferella M."/>
            <person name="Frasch A.C."/>
            <person name="Gull K."/>
            <person name="Horn D."/>
            <person name="Hou L."/>
            <person name="Huang Y."/>
            <person name="Kindlund E."/>
            <person name="Klingbeil M."/>
            <person name="Kluge S."/>
            <person name="Koo H."/>
            <person name="Lacerda D."/>
            <person name="Levin M.J."/>
            <person name="Lorenzi H."/>
            <person name="Louie T."/>
            <person name="Machado C.R."/>
            <person name="McCulloch R."/>
            <person name="McKenna A."/>
            <person name="Mizuno Y."/>
            <person name="Mottram J.C."/>
            <person name="Nelson S."/>
            <person name="Ochaya S."/>
            <person name="Osoegawa K."/>
            <person name="Pai G."/>
            <person name="Parsons M."/>
            <person name="Pentony M."/>
            <person name="Pettersson U."/>
            <person name="Pop M."/>
            <person name="Ramirez J.L."/>
            <person name="Rinta J."/>
            <person name="Robertson L."/>
            <person name="Salzberg S.L."/>
            <person name="Sanchez D.O."/>
            <person name="Seyler A."/>
            <person name="Sharma R."/>
            <person name="Shetty J."/>
            <person name="Simpson A.J."/>
            <person name="Sisk E."/>
            <person name="Tammi M.T."/>
            <person name="Tarleton R."/>
            <person name="Teixeira S."/>
            <person name="Van Aken S."/>
            <person name="Vogt C."/>
            <person name="Ward P.N."/>
            <person name="Wickstead B."/>
            <person name="Wortman J."/>
            <person name="White O."/>
            <person name="Fraser C.M."/>
            <person name="Stuart K.D."/>
            <person name="Andersson B."/>
        </authorList>
    </citation>
    <scope>NUCLEOTIDE SEQUENCE [LARGE SCALE GENOMIC DNA]</scope>
    <source>
        <strain evidence="1 2">CL Brener</strain>
    </source>
</reference>
<evidence type="ECO:0000313" key="1">
    <source>
        <dbReference type="EMBL" id="EAN94370.1"/>
    </source>
</evidence>
<dbReference type="EMBL" id="AAHK01000282">
    <property type="protein sequence ID" value="EAN94370.1"/>
    <property type="molecule type" value="Genomic_DNA"/>
</dbReference>
<name>Q4DPC7_TRYCC</name>
<gene>
    <name evidence="1" type="ORF">Tc00.1047053508577.50</name>
</gene>
<dbReference type="KEGG" id="tcr:508577.50"/>
<dbReference type="InParanoid" id="Q4DPC7"/>
<evidence type="ECO:0000313" key="2">
    <source>
        <dbReference type="Proteomes" id="UP000002296"/>
    </source>
</evidence>
<protein>
    <submittedName>
        <fullName evidence="1">Uncharacterized protein</fullName>
    </submittedName>
</protein>
<comment type="caution">
    <text evidence="1">The sequence shown here is derived from an EMBL/GenBank/DDBJ whole genome shotgun (WGS) entry which is preliminary data.</text>
</comment>
<dbReference type="RefSeq" id="XP_816221.1">
    <property type="nucleotide sequence ID" value="XM_811128.1"/>
</dbReference>
<dbReference type="GeneID" id="3548060"/>
<dbReference type="PaxDb" id="353153-Q4DPC7"/>
<proteinExistence type="predicted"/>
<sequence length="143" mass="16053">MRSRALKSGSTDREKVRSIHLFFFALENFLRFGHRDFRDVGHFASHWNSRFYFGAGSEEVKGSGRLTAVNILLQKDALDDEELRELNARGAPTRQPAVIPQEFAQETTLMANAEAALIALRRDSPSVTVLADDEWSAENVTGE</sequence>
<organism evidence="1 2">
    <name type="scientific">Trypanosoma cruzi (strain CL Brener)</name>
    <dbReference type="NCBI Taxonomy" id="353153"/>
    <lineage>
        <taxon>Eukaryota</taxon>
        <taxon>Discoba</taxon>
        <taxon>Euglenozoa</taxon>
        <taxon>Kinetoplastea</taxon>
        <taxon>Metakinetoplastina</taxon>
        <taxon>Trypanosomatida</taxon>
        <taxon>Trypanosomatidae</taxon>
        <taxon>Trypanosoma</taxon>
        <taxon>Schizotrypanum</taxon>
    </lineage>
</organism>